<evidence type="ECO:0000256" key="2">
    <source>
        <dbReference type="ARBA" id="ARBA00006679"/>
    </source>
</evidence>
<comment type="caution">
    <text evidence="9">The sequence shown here is derived from an EMBL/GenBank/DDBJ whole genome shotgun (WGS) entry which is preliminary data.</text>
</comment>
<feature type="transmembrane region" description="Helical" evidence="8">
    <location>
        <begin position="148"/>
        <end position="170"/>
    </location>
</feature>
<evidence type="ECO:0000256" key="1">
    <source>
        <dbReference type="ARBA" id="ARBA00004651"/>
    </source>
</evidence>
<keyword evidence="4 8" id="KW-0812">Transmembrane</keyword>
<evidence type="ECO:0000256" key="5">
    <source>
        <dbReference type="ARBA" id="ARBA00022989"/>
    </source>
</evidence>
<feature type="transmembrane region" description="Helical" evidence="8">
    <location>
        <begin position="177"/>
        <end position="195"/>
    </location>
</feature>
<dbReference type="EMBL" id="JAANOW010000001">
    <property type="protein sequence ID" value="NIH95306.1"/>
    <property type="molecule type" value="Genomic_DNA"/>
</dbReference>
<evidence type="ECO:0000256" key="8">
    <source>
        <dbReference type="SAM" id="Phobius"/>
    </source>
</evidence>
<dbReference type="Pfam" id="PF07681">
    <property type="entry name" value="DoxX"/>
    <property type="match status" value="1"/>
</dbReference>
<dbReference type="InterPro" id="IPR032808">
    <property type="entry name" value="DoxX"/>
</dbReference>
<reference evidence="9 10" key="1">
    <citation type="submission" date="2020-03" db="EMBL/GenBank/DDBJ databases">
        <title>Sequencing the genomes of 1000 actinobacteria strains.</title>
        <authorList>
            <person name="Klenk H.-P."/>
        </authorList>
    </citation>
    <scope>NUCLEOTIDE SEQUENCE [LARGE SCALE GENOMIC DNA]</scope>
    <source>
        <strain evidence="9 10">DSM 44556</strain>
    </source>
</reference>
<evidence type="ECO:0000313" key="10">
    <source>
        <dbReference type="Proteomes" id="UP000547444"/>
    </source>
</evidence>
<dbReference type="Proteomes" id="UP000547444">
    <property type="component" value="Unassembled WGS sequence"/>
</dbReference>
<comment type="similarity">
    <text evidence="2">Belongs to the DoxX family.</text>
</comment>
<organism evidence="9 10">
    <name type="scientific">Mycolicibacterium fluoranthenivorans</name>
    <dbReference type="NCBI Taxonomy" id="258505"/>
    <lineage>
        <taxon>Bacteria</taxon>
        <taxon>Bacillati</taxon>
        <taxon>Actinomycetota</taxon>
        <taxon>Actinomycetes</taxon>
        <taxon>Mycobacteriales</taxon>
        <taxon>Mycobacteriaceae</taxon>
        <taxon>Mycolicibacterium</taxon>
    </lineage>
</organism>
<keyword evidence="6 8" id="KW-0472">Membrane</keyword>
<feature type="transmembrane region" description="Helical" evidence="8">
    <location>
        <begin position="215"/>
        <end position="234"/>
    </location>
</feature>
<accession>A0A7X5ZCQ5</accession>
<dbReference type="GO" id="GO:0005886">
    <property type="term" value="C:plasma membrane"/>
    <property type="evidence" value="ECO:0007669"/>
    <property type="project" value="UniProtKB-SubCell"/>
</dbReference>
<feature type="transmembrane region" description="Helical" evidence="8">
    <location>
        <begin position="246"/>
        <end position="266"/>
    </location>
</feature>
<dbReference type="PANTHER" id="PTHR33452:SF1">
    <property type="entry name" value="INNER MEMBRANE PROTEIN YPHA-RELATED"/>
    <property type="match status" value="1"/>
</dbReference>
<evidence type="ECO:0000256" key="7">
    <source>
        <dbReference type="SAM" id="MobiDB-lite"/>
    </source>
</evidence>
<sequence>MTAEPHGMADWQRPASARLVDPEDDLPSSTYGGDFETTAIPRYDTEGSAKPEQSGYSLLGEPEPLPYVSPATPNPYAAAPAVPTEIGPHDADQRIRAAGRRGTTDLGLFLLRAGLGVLLVIHGLQKAFGWWGGAGLSGFEGSLNELGYQHAGLITYVAAGAQVGAGVLLVLGLFTPLAAAAALAYLINALLAAIAAAPDHSFVSFVVPSGHEHQVTLVVVAAALTLTGPGRYGLDAGRGWARRPFVGSFLALLLGIGVGVGFWVLLNGANPIA</sequence>
<proteinExistence type="inferred from homology"/>
<dbReference type="InterPro" id="IPR051907">
    <property type="entry name" value="DoxX-like_oxidoreductase"/>
</dbReference>
<keyword evidence="3" id="KW-1003">Cell membrane</keyword>
<dbReference type="AlphaFoldDB" id="A0A7X5ZCQ5"/>
<protein>
    <submittedName>
        <fullName evidence="9">Putative oxidoreductase</fullName>
    </submittedName>
</protein>
<dbReference type="PANTHER" id="PTHR33452">
    <property type="entry name" value="OXIDOREDUCTASE CATD-RELATED"/>
    <property type="match status" value="1"/>
</dbReference>
<dbReference type="RefSeq" id="WP_409371225.1">
    <property type="nucleotide sequence ID" value="NZ_JAANOW010000001.1"/>
</dbReference>
<evidence type="ECO:0000313" key="9">
    <source>
        <dbReference type="EMBL" id="NIH95306.1"/>
    </source>
</evidence>
<gene>
    <name evidence="9" type="ORF">FHU31_002262</name>
</gene>
<feature type="transmembrane region" description="Helical" evidence="8">
    <location>
        <begin position="106"/>
        <end position="128"/>
    </location>
</feature>
<keyword evidence="5 8" id="KW-1133">Transmembrane helix</keyword>
<keyword evidence="10" id="KW-1185">Reference proteome</keyword>
<comment type="subcellular location">
    <subcellularLocation>
        <location evidence="1">Cell membrane</location>
        <topology evidence="1">Multi-pass membrane protein</topology>
    </subcellularLocation>
</comment>
<evidence type="ECO:0000256" key="3">
    <source>
        <dbReference type="ARBA" id="ARBA00022475"/>
    </source>
</evidence>
<feature type="region of interest" description="Disordered" evidence="7">
    <location>
        <begin position="1"/>
        <end position="54"/>
    </location>
</feature>
<evidence type="ECO:0000256" key="4">
    <source>
        <dbReference type="ARBA" id="ARBA00022692"/>
    </source>
</evidence>
<name>A0A7X5ZCQ5_9MYCO</name>
<evidence type="ECO:0000256" key="6">
    <source>
        <dbReference type="ARBA" id="ARBA00023136"/>
    </source>
</evidence>